<evidence type="ECO:0000256" key="1">
    <source>
        <dbReference type="SAM" id="MobiDB-lite"/>
    </source>
</evidence>
<evidence type="ECO:0000313" key="2">
    <source>
        <dbReference type="EMBL" id="KAJ7652644.1"/>
    </source>
</evidence>
<reference evidence="2" key="1">
    <citation type="submission" date="2023-03" db="EMBL/GenBank/DDBJ databases">
        <title>Massive genome expansion in bonnet fungi (Mycena s.s.) driven by repeated elements and novel gene families across ecological guilds.</title>
        <authorList>
            <consortium name="Lawrence Berkeley National Laboratory"/>
            <person name="Harder C.B."/>
            <person name="Miyauchi S."/>
            <person name="Viragh M."/>
            <person name="Kuo A."/>
            <person name="Thoen E."/>
            <person name="Andreopoulos B."/>
            <person name="Lu D."/>
            <person name="Skrede I."/>
            <person name="Drula E."/>
            <person name="Henrissat B."/>
            <person name="Morin E."/>
            <person name="Kohler A."/>
            <person name="Barry K."/>
            <person name="LaButti K."/>
            <person name="Morin E."/>
            <person name="Salamov A."/>
            <person name="Lipzen A."/>
            <person name="Mereny Z."/>
            <person name="Hegedus B."/>
            <person name="Baldrian P."/>
            <person name="Stursova M."/>
            <person name="Weitz H."/>
            <person name="Taylor A."/>
            <person name="Grigoriev I.V."/>
            <person name="Nagy L.G."/>
            <person name="Martin F."/>
            <person name="Kauserud H."/>
        </authorList>
    </citation>
    <scope>NUCLEOTIDE SEQUENCE</scope>
    <source>
        <strain evidence="2">CBHHK067</strain>
    </source>
</reference>
<comment type="caution">
    <text evidence="2">The sequence shown here is derived from an EMBL/GenBank/DDBJ whole genome shotgun (WGS) entry which is preliminary data.</text>
</comment>
<name>A0AAD7CLX3_MYCRO</name>
<gene>
    <name evidence="2" type="ORF">B0H17DRAFT_1101367</name>
</gene>
<dbReference type="AlphaFoldDB" id="A0AAD7CLX3"/>
<keyword evidence="3" id="KW-1185">Reference proteome</keyword>
<organism evidence="2 3">
    <name type="scientific">Mycena rosella</name>
    <name type="common">Pink bonnet</name>
    <name type="synonym">Agaricus rosellus</name>
    <dbReference type="NCBI Taxonomy" id="1033263"/>
    <lineage>
        <taxon>Eukaryota</taxon>
        <taxon>Fungi</taxon>
        <taxon>Dikarya</taxon>
        <taxon>Basidiomycota</taxon>
        <taxon>Agaricomycotina</taxon>
        <taxon>Agaricomycetes</taxon>
        <taxon>Agaricomycetidae</taxon>
        <taxon>Agaricales</taxon>
        <taxon>Marasmiineae</taxon>
        <taxon>Mycenaceae</taxon>
        <taxon>Mycena</taxon>
    </lineage>
</organism>
<feature type="region of interest" description="Disordered" evidence="1">
    <location>
        <begin position="1"/>
        <end position="25"/>
    </location>
</feature>
<dbReference type="EMBL" id="JARKIE010000344">
    <property type="protein sequence ID" value="KAJ7652644.1"/>
    <property type="molecule type" value="Genomic_DNA"/>
</dbReference>
<protein>
    <submittedName>
        <fullName evidence="2">Uncharacterized protein</fullName>
    </submittedName>
</protein>
<sequence>MSAAAYSPPARPPADPDPSSVRAAPANLPVLTAAAATRKAARSHKSHPSQRTYHCSLRESVRLRVGARPAVSMMIPLARSRPHAEPTRCARGWWFSRLDAARAHARARARRIHYQHTHPRPPAGSLYTLHGPRAFHAQLIPPSAQLAYLSTVTAHTFRCASSPFYSIPSPFRSVPFLALAPISPRVLAAATRGRAGSVLRPAAIHPAS</sequence>
<evidence type="ECO:0000313" key="3">
    <source>
        <dbReference type="Proteomes" id="UP001221757"/>
    </source>
</evidence>
<accession>A0AAD7CLX3</accession>
<proteinExistence type="predicted"/>
<dbReference type="Proteomes" id="UP001221757">
    <property type="component" value="Unassembled WGS sequence"/>
</dbReference>